<reference evidence="11" key="1">
    <citation type="submission" date="2021-02" db="EMBL/GenBank/DDBJ databases">
        <authorList>
            <person name="Nowell W R."/>
        </authorList>
    </citation>
    <scope>NUCLEOTIDE SEQUENCE</scope>
</reference>
<dbReference type="InterPro" id="IPR001506">
    <property type="entry name" value="Peptidase_M12A"/>
</dbReference>
<keyword evidence="7" id="KW-0732">Signal</keyword>
<proteinExistence type="predicted"/>
<evidence type="ECO:0000256" key="4">
    <source>
        <dbReference type="ARBA" id="ARBA00022833"/>
    </source>
</evidence>
<evidence type="ECO:0000256" key="5">
    <source>
        <dbReference type="ARBA" id="ARBA00023049"/>
    </source>
</evidence>
<dbReference type="CDD" id="cd04280">
    <property type="entry name" value="ZnMc_astacin_like"/>
    <property type="match status" value="1"/>
</dbReference>
<dbReference type="SMART" id="SM00235">
    <property type="entry name" value="ZnMc"/>
    <property type="match status" value="1"/>
</dbReference>
<dbReference type="Proteomes" id="UP000663891">
    <property type="component" value="Unassembled WGS sequence"/>
</dbReference>
<evidence type="ECO:0000256" key="3">
    <source>
        <dbReference type="ARBA" id="ARBA00022801"/>
    </source>
</evidence>
<dbReference type="OrthoDB" id="291007at2759"/>
<feature type="domain" description="Peptidase M12A" evidence="9">
    <location>
        <begin position="50"/>
        <end position="257"/>
    </location>
</feature>
<evidence type="ECO:0000313" key="12">
    <source>
        <dbReference type="Proteomes" id="UP000663881"/>
    </source>
</evidence>
<dbReference type="InterPro" id="IPR034035">
    <property type="entry name" value="Astacin-like_dom"/>
</dbReference>
<dbReference type="PROSITE" id="PS51864">
    <property type="entry name" value="ASTACIN"/>
    <property type="match status" value="1"/>
</dbReference>
<dbReference type="EMBL" id="CAJNON010000283">
    <property type="protein sequence ID" value="CAF1167112.1"/>
    <property type="molecule type" value="Genomic_DNA"/>
</dbReference>
<comment type="caution">
    <text evidence="6">Lacks conserved residue(s) required for the propagation of feature annotation.</text>
</comment>
<feature type="binding site" evidence="6">
    <location>
        <position position="164"/>
    </location>
    <ligand>
        <name>Zn(2+)</name>
        <dbReference type="ChEBI" id="CHEBI:29105"/>
        <note>catalytic</note>
    </ligand>
</feature>
<evidence type="ECO:0000256" key="7">
    <source>
        <dbReference type="RuleBase" id="RU361183"/>
    </source>
</evidence>
<dbReference type="InterPro" id="IPR024079">
    <property type="entry name" value="MetalloPept_cat_dom_sf"/>
</dbReference>
<dbReference type="Proteomes" id="UP000663881">
    <property type="component" value="Unassembled WGS sequence"/>
</dbReference>
<evidence type="ECO:0000256" key="6">
    <source>
        <dbReference type="PROSITE-ProRule" id="PRU01211"/>
    </source>
</evidence>
<dbReference type="PRINTS" id="PR00480">
    <property type="entry name" value="ASTACIN"/>
</dbReference>
<keyword evidence="1 6" id="KW-0645">Protease</keyword>
<keyword evidence="2 6" id="KW-0479">Metal-binding</keyword>
<dbReference type="PANTHER" id="PTHR10127:SF780">
    <property type="entry name" value="METALLOENDOPEPTIDASE"/>
    <property type="match status" value="1"/>
</dbReference>
<feature type="binding site" evidence="6">
    <location>
        <position position="154"/>
    </location>
    <ligand>
        <name>Zn(2+)</name>
        <dbReference type="ChEBI" id="CHEBI:29105"/>
        <note>catalytic</note>
    </ligand>
</feature>
<organism evidence="11 12">
    <name type="scientific">Adineta steineri</name>
    <dbReference type="NCBI Taxonomy" id="433720"/>
    <lineage>
        <taxon>Eukaryota</taxon>
        <taxon>Metazoa</taxon>
        <taxon>Spiralia</taxon>
        <taxon>Gnathifera</taxon>
        <taxon>Rotifera</taxon>
        <taxon>Eurotatoria</taxon>
        <taxon>Bdelloidea</taxon>
        <taxon>Adinetida</taxon>
        <taxon>Adinetidae</taxon>
        <taxon>Adineta</taxon>
    </lineage>
</organism>
<protein>
    <recommendedName>
        <fullName evidence="7">Metalloendopeptidase</fullName>
        <ecNumber evidence="7">3.4.24.-</ecNumber>
    </recommendedName>
</protein>
<dbReference type="AlphaFoldDB" id="A0A819RWE9"/>
<dbReference type="SUPFAM" id="SSF55486">
    <property type="entry name" value="Metalloproteases ('zincins'), catalytic domain"/>
    <property type="match status" value="1"/>
</dbReference>
<accession>A0A819RWE9</accession>
<dbReference type="GO" id="GO:0004222">
    <property type="term" value="F:metalloendopeptidase activity"/>
    <property type="evidence" value="ECO:0007669"/>
    <property type="project" value="UniProtKB-UniRule"/>
</dbReference>
<dbReference type="PANTHER" id="PTHR10127">
    <property type="entry name" value="DISCOIDIN, CUB, EGF, LAMININ , AND ZINC METALLOPROTEASE DOMAIN CONTAINING"/>
    <property type="match status" value="1"/>
</dbReference>
<dbReference type="GO" id="GO:0006508">
    <property type="term" value="P:proteolysis"/>
    <property type="evidence" value="ECO:0007669"/>
    <property type="project" value="UniProtKB-KW"/>
</dbReference>
<feature type="binding site" evidence="6">
    <location>
        <position position="158"/>
    </location>
    <ligand>
        <name>Zn(2+)</name>
        <dbReference type="ChEBI" id="CHEBI:29105"/>
        <note>catalytic</note>
    </ligand>
</feature>
<dbReference type="EC" id="3.4.24.-" evidence="7"/>
<evidence type="ECO:0000259" key="9">
    <source>
        <dbReference type="PROSITE" id="PS51864"/>
    </source>
</evidence>
<keyword evidence="3 6" id="KW-0378">Hydrolase</keyword>
<feature type="active site" evidence="6">
    <location>
        <position position="155"/>
    </location>
</feature>
<feature type="region of interest" description="Disordered" evidence="8">
    <location>
        <begin position="263"/>
        <end position="292"/>
    </location>
</feature>
<comment type="cofactor">
    <cofactor evidence="6 7">
        <name>Zn(2+)</name>
        <dbReference type="ChEBI" id="CHEBI:29105"/>
    </cofactor>
    <text evidence="6 7">Binds 1 zinc ion per subunit.</text>
</comment>
<dbReference type="Gene3D" id="3.40.390.10">
    <property type="entry name" value="Collagenase (Catalytic Domain)"/>
    <property type="match status" value="1"/>
</dbReference>
<feature type="chain" id="PRO_5035953638" description="Metalloendopeptidase" evidence="7">
    <location>
        <begin position="18"/>
        <end position="336"/>
    </location>
</feature>
<gene>
    <name evidence="11" type="ORF">OKA104_LOCUS32837</name>
    <name evidence="10" type="ORF">VCS650_LOCUS23701</name>
</gene>
<evidence type="ECO:0000313" key="11">
    <source>
        <dbReference type="EMBL" id="CAF4051886.1"/>
    </source>
</evidence>
<evidence type="ECO:0000256" key="8">
    <source>
        <dbReference type="SAM" id="MobiDB-lite"/>
    </source>
</evidence>
<comment type="caution">
    <text evidence="11">The sequence shown here is derived from an EMBL/GenBank/DDBJ whole genome shotgun (WGS) entry which is preliminary data.</text>
</comment>
<evidence type="ECO:0000313" key="10">
    <source>
        <dbReference type="EMBL" id="CAF1167112.1"/>
    </source>
</evidence>
<dbReference type="EMBL" id="CAJOAY010004036">
    <property type="protein sequence ID" value="CAF4051886.1"/>
    <property type="molecule type" value="Genomic_DNA"/>
</dbReference>
<keyword evidence="4 6" id="KW-0862">Zinc</keyword>
<dbReference type="Pfam" id="PF01400">
    <property type="entry name" value="Astacin"/>
    <property type="match status" value="1"/>
</dbReference>
<keyword evidence="5 6" id="KW-0482">Metalloprotease</keyword>
<evidence type="ECO:0000256" key="1">
    <source>
        <dbReference type="ARBA" id="ARBA00022670"/>
    </source>
</evidence>
<dbReference type="InterPro" id="IPR006026">
    <property type="entry name" value="Peptidase_Metallo"/>
</dbReference>
<evidence type="ECO:0000256" key="2">
    <source>
        <dbReference type="ARBA" id="ARBA00022723"/>
    </source>
</evidence>
<feature type="signal peptide" evidence="7">
    <location>
        <begin position="1"/>
        <end position="17"/>
    </location>
</feature>
<dbReference type="GO" id="GO:0008270">
    <property type="term" value="F:zinc ion binding"/>
    <property type="evidence" value="ECO:0007669"/>
    <property type="project" value="UniProtKB-UniRule"/>
</dbReference>
<name>A0A819RWE9_9BILA</name>
<sequence length="336" mass="37633">MKLFITIVSLYAIGLHAVPLVKENYVRNPEEMGGHFQGDMVFPDDIPRGAAHRPTWQRWPGGFIPYDMTASISFNHTILITNAMRRMEELTQVNNRPCIRFRPKTDLDSIFITITNGSGCSAHVGYLENYTLNRTLTLMHAPPYTCMITGIIQHELLHILGFFHEQSRPDRDEYVSIQWANIINGTAFNFDKYTEEDIDTLMLPYDYGSVMHYEANAFTVNGQPTIIPTKNATAFIGQRVGMSEIDVLEVQRYYGCLPTPTTTTTSTTTTSTTTTTTSTTTTPTTTSTSTTTTSVTSSMTTAKSISTNLLPGKALAILLCGAVFWWDSFFYQLNNF</sequence>